<proteinExistence type="predicted"/>
<dbReference type="RefSeq" id="WP_009840035.1">
    <property type="nucleotide sequence ID" value="NZ_CH959301.1"/>
</dbReference>
<reference evidence="2 3" key="1">
    <citation type="submission" date="2006-02" db="EMBL/GenBank/DDBJ databases">
        <authorList>
            <person name="Moran M.A."/>
            <person name="Kjelleberg S."/>
            <person name="Egan S."/>
            <person name="Saunders N."/>
            <person name="Thomas T."/>
            <person name="Ferriera S."/>
            <person name="Johnson J."/>
            <person name="Kravitz S."/>
            <person name="Halpern A."/>
            <person name="Remington K."/>
            <person name="Beeson K."/>
            <person name="Tran B."/>
            <person name="Rogers Y.-H."/>
            <person name="Friedman R."/>
            <person name="Venter J.C."/>
        </authorList>
    </citation>
    <scope>NUCLEOTIDE SEQUENCE [LARGE SCALE GENOMIC DNA]</scope>
    <source>
        <strain evidence="2 3">D2</strain>
    </source>
</reference>
<protein>
    <submittedName>
        <fullName evidence="2">Uncharacterized protein</fullName>
    </submittedName>
</protein>
<comment type="caution">
    <text evidence="2">The sequence shown here is derived from an EMBL/GenBank/DDBJ whole genome shotgun (WGS) entry which is preliminary data.</text>
</comment>
<evidence type="ECO:0000256" key="1">
    <source>
        <dbReference type="SAM" id="Phobius"/>
    </source>
</evidence>
<accession>A4C9Z5</accession>
<sequence>MNTSKFDIAMATSLTGLIVGGLVIAGMASALLVGTIVGGAVVLATR</sequence>
<dbReference type="STRING" id="87626.PTD2_20347"/>
<dbReference type="AlphaFoldDB" id="A4C9Z5"/>
<keyword evidence="1" id="KW-0472">Membrane</keyword>
<evidence type="ECO:0000313" key="3">
    <source>
        <dbReference type="Proteomes" id="UP000006201"/>
    </source>
</evidence>
<dbReference type="HOGENOM" id="CLU_3188034_0_0_6"/>
<gene>
    <name evidence="2" type="ORF">PTD2_20347</name>
</gene>
<feature type="transmembrane region" description="Helical" evidence="1">
    <location>
        <begin position="20"/>
        <end position="44"/>
    </location>
</feature>
<organism evidence="2 3">
    <name type="scientific">Pseudoalteromonas tunicata D2</name>
    <dbReference type="NCBI Taxonomy" id="87626"/>
    <lineage>
        <taxon>Bacteria</taxon>
        <taxon>Pseudomonadati</taxon>
        <taxon>Pseudomonadota</taxon>
        <taxon>Gammaproteobacteria</taxon>
        <taxon>Alteromonadales</taxon>
        <taxon>Pseudoalteromonadaceae</taxon>
        <taxon>Pseudoalteromonas</taxon>
    </lineage>
</organism>
<keyword evidence="3" id="KW-1185">Reference proteome</keyword>
<evidence type="ECO:0000313" key="2">
    <source>
        <dbReference type="EMBL" id="EAR28203.1"/>
    </source>
</evidence>
<dbReference type="Proteomes" id="UP000006201">
    <property type="component" value="Unassembled WGS sequence"/>
</dbReference>
<keyword evidence="1" id="KW-0812">Transmembrane</keyword>
<keyword evidence="1" id="KW-1133">Transmembrane helix</keyword>
<dbReference type="EMBL" id="AAOH01000004">
    <property type="protein sequence ID" value="EAR28203.1"/>
    <property type="molecule type" value="Genomic_DNA"/>
</dbReference>
<name>A4C9Z5_9GAMM</name>